<dbReference type="GO" id="GO:0004139">
    <property type="term" value="F:deoxyribose-phosphate aldolase activity"/>
    <property type="evidence" value="ECO:0007669"/>
    <property type="project" value="UniProtKB-UniRule"/>
</dbReference>
<dbReference type="Pfam" id="PF01791">
    <property type="entry name" value="DeoC"/>
    <property type="match status" value="1"/>
</dbReference>
<comment type="subcellular location">
    <subcellularLocation>
        <location evidence="7">Cytoplasm</location>
    </subcellularLocation>
</comment>
<evidence type="ECO:0000256" key="2">
    <source>
        <dbReference type="ARBA" id="ARBA00022490"/>
    </source>
</evidence>
<comment type="similarity">
    <text evidence="1 7">Belongs to the DeoC/FbaB aldolase family. DeoC type 1 subfamily.</text>
</comment>
<keyword evidence="4 7" id="KW-0704">Schiff base</keyword>
<gene>
    <name evidence="7" type="primary">deoC</name>
    <name evidence="8" type="ORF">SAMN06296020_10927</name>
</gene>
<evidence type="ECO:0000256" key="3">
    <source>
        <dbReference type="ARBA" id="ARBA00023239"/>
    </source>
</evidence>
<feature type="active site" description="Proton donor/acceptor" evidence="7">
    <location>
        <position position="91"/>
    </location>
</feature>
<dbReference type="CDD" id="cd00959">
    <property type="entry name" value="DeoC"/>
    <property type="match status" value="1"/>
</dbReference>
<evidence type="ECO:0000256" key="4">
    <source>
        <dbReference type="ARBA" id="ARBA00023270"/>
    </source>
</evidence>
<dbReference type="PIRSF" id="PIRSF001357">
    <property type="entry name" value="DeoC"/>
    <property type="match status" value="1"/>
</dbReference>
<dbReference type="PANTHER" id="PTHR10889">
    <property type="entry name" value="DEOXYRIBOSE-PHOSPHATE ALDOLASE"/>
    <property type="match status" value="1"/>
</dbReference>
<dbReference type="EMBL" id="FXUF01000009">
    <property type="protein sequence ID" value="SMP61363.1"/>
    <property type="molecule type" value="Genomic_DNA"/>
</dbReference>
<accession>A0AA45WWX3</accession>
<dbReference type="GO" id="GO:0006018">
    <property type="term" value="P:2-deoxyribose 1-phosphate catabolic process"/>
    <property type="evidence" value="ECO:0007669"/>
    <property type="project" value="UniProtKB-UniRule"/>
</dbReference>
<evidence type="ECO:0000313" key="9">
    <source>
        <dbReference type="Proteomes" id="UP001158066"/>
    </source>
</evidence>
<protein>
    <recommendedName>
        <fullName evidence="7">Deoxyribose-phosphate aldolase</fullName>
        <shortName evidence="7">DERA</shortName>
        <ecNumber evidence="7">4.1.2.4</ecNumber>
    </recommendedName>
    <alternativeName>
        <fullName evidence="7">2-deoxy-D-ribose 5-phosphate aldolase</fullName>
    </alternativeName>
    <alternativeName>
        <fullName evidence="7">Phosphodeoxyriboaldolase</fullName>
        <shortName evidence="7">Deoxyriboaldolase</shortName>
    </alternativeName>
</protein>
<dbReference type="InterPro" id="IPR002915">
    <property type="entry name" value="DeoC/FbaB/LacD_aldolase"/>
</dbReference>
<dbReference type="SMART" id="SM01133">
    <property type="entry name" value="DeoC"/>
    <property type="match status" value="1"/>
</dbReference>
<feature type="active site" description="Schiff-base intermediate with acetaldehyde" evidence="7">
    <location>
        <position position="153"/>
    </location>
</feature>
<dbReference type="SUPFAM" id="SSF51569">
    <property type="entry name" value="Aldolase"/>
    <property type="match status" value="1"/>
</dbReference>
<dbReference type="HAMAP" id="MF_00114">
    <property type="entry name" value="DeoC_type1"/>
    <property type="match status" value="1"/>
</dbReference>
<evidence type="ECO:0000256" key="7">
    <source>
        <dbReference type="HAMAP-Rule" id="MF_00114"/>
    </source>
</evidence>
<reference evidence="8" key="1">
    <citation type="submission" date="2017-05" db="EMBL/GenBank/DDBJ databases">
        <authorList>
            <person name="Varghese N."/>
            <person name="Submissions S."/>
        </authorList>
    </citation>
    <scope>NUCLEOTIDE SEQUENCE</scope>
    <source>
        <strain evidence="8">Su22</strain>
    </source>
</reference>
<dbReference type="EC" id="4.1.2.4" evidence="7"/>
<comment type="function">
    <text evidence="6 7">Catalyzes a reversible aldol reaction between acetaldehyde and D-glyceraldehyde 3-phosphate to generate 2-deoxy-D-ribose 5-phosphate.</text>
</comment>
<evidence type="ECO:0000256" key="5">
    <source>
        <dbReference type="ARBA" id="ARBA00048791"/>
    </source>
</evidence>
<sequence length="221" mass="23740">MEKSQILKHVDHTLLKPLSDWKEISRLCEEAIEYQTASVCIPPAYVERIHQTYGEKLTICTVIGFPLGYQTTAVKVAETAEAVMLGAAEVDMVINLGAVKNGDFESITREIAAVKAAAGDRIVKVIIETCYLDEAEKIRLCQCVTEGGADYIKTSTGFGTAGATLEDVHLFRKHIGQQVKIKAAGGIRSKEDLEAFIEAGCQRIGTSGAVALLTGGSASSY</sequence>
<name>A0AA45WWX3_9CLOT</name>
<comment type="pathway">
    <text evidence="7">Carbohydrate degradation; 2-deoxy-D-ribose 1-phosphate degradation; D-glyceraldehyde 3-phosphate and acetaldehyde from 2-deoxy-alpha-D-ribose 1-phosphate: step 2/2.</text>
</comment>
<feature type="active site" description="Proton donor/acceptor" evidence="7">
    <location>
        <position position="182"/>
    </location>
</feature>
<dbReference type="Proteomes" id="UP001158066">
    <property type="component" value="Unassembled WGS sequence"/>
</dbReference>
<dbReference type="FunFam" id="3.20.20.70:FF:000044">
    <property type="entry name" value="Deoxyribose-phosphate aldolase"/>
    <property type="match status" value="1"/>
</dbReference>
<dbReference type="GO" id="GO:0005737">
    <property type="term" value="C:cytoplasm"/>
    <property type="evidence" value="ECO:0007669"/>
    <property type="project" value="UniProtKB-SubCell"/>
</dbReference>
<comment type="caution">
    <text evidence="8">The sequence shown here is derived from an EMBL/GenBank/DDBJ whole genome shotgun (WGS) entry which is preliminary data.</text>
</comment>
<dbReference type="RefSeq" id="WP_283409686.1">
    <property type="nucleotide sequence ID" value="NZ_FXUF01000009.1"/>
</dbReference>
<evidence type="ECO:0000256" key="6">
    <source>
        <dbReference type="ARBA" id="ARBA00056337"/>
    </source>
</evidence>
<dbReference type="AlphaFoldDB" id="A0AA45WWX3"/>
<dbReference type="Gene3D" id="3.20.20.70">
    <property type="entry name" value="Aldolase class I"/>
    <property type="match status" value="1"/>
</dbReference>
<dbReference type="PANTHER" id="PTHR10889:SF1">
    <property type="entry name" value="DEOXYRIBOSE-PHOSPHATE ALDOLASE"/>
    <property type="match status" value="1"/>
</dbReference>
<keyword evidence="9" id="KW-1185">Reference proteome</keyword>
<dbReference type="InterPro" id="IPR028581">
    <property type="entry name" value="DeoC_typeI"/>
</dbReference>
<keyword evidence="2 7" id="KW-0963">Cytoplasm</keyword>
<dbReference type="InterPro" id="IPR013785">
    <property type="entry name" value="Aldolase_TIM"/>
</dbReference>
<proteinExistence type="inferred from homology"/>
<comment type="catalytic activity">
    <reaction evidence="5 7">
        <text>2-deoxy-D-ribose 5-phosphate = D-glyceraldehyde 3-phosphate + acetaldehyde</text>
        <dbReference type="Rhea" id="RHEA:12821"/>
        <dbReference type="ChEBI" id="CHEBI:15343"/>
        <dbReference type="ChEBI" id="CHEBI:59776"/>
        <dbReference type="ChEBI" id="CHEBI:62877"/>
        <dbReference type="EC" id="4.1.2.4"/>
    </reaction>
</comment>
<organism evidence="8 9">
    <name type="scientific">Anoxynatronum buryatiense</name>
    <dbReference type="NCBI Taxonomy" id="489973"/>
    <lineage>
        <taxon>Bacteria</taxon>
        <taxon>Bacillati</taxon>
        <taxon>Bacillota</taxon>
        <taxon>Clostridia</taxon>
        <taxon>Eubacteriales</taxon>
        <taxon>Clostridiaceae</taxon>
        <taxon>Anoxynatronum</taxon>
    </lineage>
</organism>
<evidence type="ECO:0000256" key="1">
    <source>
        <dbReference type="ARBA" id="ARBA00010936"/>
    </source>
</evidence>
<dbReference type="GO" id="GO:0009264">
    <property type="term" value="P:deoxyribonucleotide catabolic process"/>
    <property type="evidence" value="ECO:0007669"/>
    <property type="project" value="UniProtKB-UniRule"/>
</dbReference>
<dbReference type="NCBIfam" id="TIGR00126">
    <property type="entry name" value="deoC"/>
    <property type="match status" value="1"/>
</dbReference>
<dbReference type="InterPro" id="IPR011343">
    <property type="entry name" value="DeoC"/>
</dbReference>
<dbReference type="GO" id="GO:0016052">
    <property type="term" value="P:carbohydrate catabolic process"/>
    <property type="evidence" value="ECO:0007669"/>
    <property type="project" value="TreeGrafter"/>
</dbReference>
<keyword evidence="3 7" id="KW-0456">Lyase</keyword>
<evidence type="ECO:0000313" key="8">
    <source>
        <dbReference type="EMBL" id="SMP61363.1"/>
    </source>
</evidence>